<reference evidence="2" key="1">
    <citation type="journal article" date="2019" name="Int. J. Syst. Evol. Microbiol.">
        <title>The Global Catalogue of Microorganisms (GCM) 10K type strain sequencing project: providing services to taxonomists for standard genome sequencing and annotation.</title>
        <authorList>
            <consortium name="The Broad Institute Genomics Platform"/>
            <consortium name="The Broad Institute Genome Sequencing Center for Infectious Disease"/>
            <person name="Wu L."/>
            <person name="Ma J."/>
        </authorList>
    </citation>
    <scope>NUCLEOTIDE SEQUENCE [LARGE SCALE GENOMIC DNA]</scope>
    <source>
        <strain evidence="2">JCM 16929</strain>
    </source>
</reference>
<dbReference type="Proteomes" id="UP001501490">
    <property type="component" value="Unassembled WGS sequence"/>
</dbReference>
<keyword evidence="2" id="KW-1185">Reference proteome</keyword>
<name>A0ABP7AM88_9ACTN</name>
<sequence length="173" mass="18892">MAGQSDGTGIKGLVPWRARTRACNAPNLGDVVAPVDKKEVRLTIIASAVLVGVPLIANALHDLLSGRWDEHHDDRLPSDRGATSTPHLGGRPIEQLVADLRRLRVAVATDQQRSATHQLANRVAYDQLLMQACAMLDIPHDLGKRTAGPERDIERIRIEAELERAGIVLSARR</sequence>
<comment type="caution">
    <text evidence="1">The sequence shown here is derived from an EMBL/GenBank/DDBJ whole genome shotgun (WGS) entry which is preliminary data.</text>
</comment>
<evidence type="ECO:0000313" key="2">
    <source>
        <dbReference type="Proteomes" id="UP001501490"/>
    </source>
</evidence>
<organism evidence="1 2">
    <name type="scientific">Microlunatus ginsengisoli</name>
    <dbReference type="NCBI Taxonomy" id="363863"/>
    <lineage>
        <taxon>Bacteria</taxon>
        <taxon>Bacillati</taxon>
        <taxon>Actinomycetota</taxon>
        <taxon>Actinomycetes</taxon>
        <taxon>Propionibacteriales</taxon>
        <taxon>Propionibacteriaceae</taxon>
        <taxon>Microlunatus</taxon>
    </lineage>
</organism>
<protein>
    <submittedName>
        <fullName evidence="1">Uncharacterized protein</fullName>
    </submittedName>
</protein>
<accession>A0ABP7AM88</accession>
<evidence type="ECO:0000313" key="1">
    <source>
        <dbReference type="EMBL" id="GAA3635530.1"/>
    </source>
</evidence>
<gene>
    <name evidence="1" type="ORF">GCM10022236_42730</name>
</gene>
<dbReference type="EMBL" id="BAABAB010000036">
    <property type="protein sequence ID" value="GAA3635530.1"/>
    <property type="molecule type" value="Genomic_DNA"/>
</dbReference>
<proteinExistence type="predicted"/>